<dbReference type="PANTHER" id="PTHR32322">
    <property type="entry name" value="INNER MEMBRANE TRANSPORTER"/>
    <property type="match status" value="1"/>
</dbReference>
<dbReference type="InterPro" id="IPR050638">
    <property type="entry name" value="AA-Vitamin_Transporters"/>
</dbReference>
<feature type="transmembrane region" description="Helical" evidence="6">
    <location>
        <begin position="51"/>
        <end position="74"/>
    </location>
</feature>
<dbReference type="InterPro" id="IPR037185">
    <property type="entry name" value="EmrE-like"/>
</dbReference>
<evidence type="ECO:0000313" key="8">
    <source>
        <dbReference type="EMBL" id="MBB4662015.1"/>
    </source>
</evidence>
<dbReference type="Proteomes" id="UP000585272">
    <property type="component" value="Unassembled WGS sequence"/>
</dbReference>
<dbReference type="AlphaFoldDB" id="A0A840ICF8"/>
<feature type="transmembrane region" description="Helical" evidence="6">
    <location>
        <begin position="201"/>
        <end position="221"/>
    </location>
</feature>
<dbReference type="PANTHER" id="PTHR32322:SF2">
    <property type="entry name" value="EAMA DOMAIN-CONTAINING PROTEIN"/>
    <property type="match status" value="1"/>
</dbReference>
<comment type="caution">
    <text evidence="8">The sequence shown here is derived from an EMBL/GenBank/DDBJ whole genome shotgun (WGS) entry which is preliminary data.</text>
</comment>
<evidence type="ECO:0000256" key="1">
    <source>
        <dbReference type="ARBA" id="ARBA00004141"/>
    </source>
</evidence>
<evidence type="ECO:0000256" key="6">
    <source>
        <dbReference type="SAM" id="Phobius"/>
    </source>
</evidence>
<dbReference type="SUPFAM" id="SSF103481">
    <property type="entry name" value="Multidrug resistance efflux transporter EmrE"/>
    <property type="match status" value="2"/>
</dbReference>
<dbReference type="RefSeq" id="WP_183340670.1">
    <property type="nucleotide sequence ID" value="NZ_JACHNU010000001.1"/>
</dbReference>
<feature type="domain" description="EamA" evidence="7">
    <location>
        <begin position="167"/>
        <end position="300"/>
    </location>
</feature>
<reference evidence="8 9" key="1">
    <citation type="submission" date="2020-08" db="EMBL/GenBank/DDBJ databases">
        <title>Genomic Encyclopedia of Archaeal and Bacterial Type Strains, Phase II (KMG-II): from individual species to whole genera.</title>
        <authorList>
            <person name="Goeker M."/>
        </authorList>
    </citation>
    <scope>NUCLEOTIDE SEQUENCE [LARGE SCALE GENOMIC DNA]</scope>
    <source>
        <strain evidence="8 9">DSM 23288</strain>
    </source>
</reference>
<comment type="subcellular location">
    <subcellularLocation>
        <location evidence="1">Membrane</location>
        <topology evidence="1">Multi-pass membrane protein</topology>
    </subcellularLocation>
</comment>
<feature type="transmembrane region" description="Helical" evidence="6">
    <location>
        <begin position="167"/>
        <end position="189"/>
    </location>
</feature>
<evidence type="ECO:0000256" key="5">
    <source>
        <dbReference type="ARBA" id="ARBA00023136"/>
    </source>
</evidence>
<feature type="domain" description="EamA" evidence="7">
    <location>
        <begin position="22"/>
        <end position="157"/>
    </location>
</feature>
<evidence type="ECO:0000256" key="2">
    <source>
        <dbReference type="ARBA" id="ARBA00007362"/>
    </source>
</evidence>
<evidence type="ECO:0000256" key="4">
    <source>
        <dbReference type="ARBA" id="ARBA00022989"/>
    </source>
</evidence>
<evidence type="ECO:0000259" key="7">
    <source>
        <dbReference type="Pfam" id="PF00892"/>
    </source>
</evidence>
<feature type="transmembrane region" description="Helical" evidence="6">
    <location>
        <begin position="86"/>
        <end position="104"/>
    </location>
</feature>
<keyword evidence="5 6" id="KW-0472">Membrane</keyword>
<feature type="transmembrane region" description="Helical" evidence="6">
    <location>
        <begin position="116"/>
        <end position="134"/>
    </location>
</feature>
<name>A0A840ICF8_9ACTN</name>
<evidence type="ECO:0000313" key="9">
    <source>
        <dbReference type="Proteomes" id="UP000585272"/>
    </source>
</evidence>
<dbReference type="EMBL" id="JACHNU010000001">
    <property type="protein sequence ID" value="MBB4662015.1"/>
    <property type="molecule type" value="Genomic_DNA"/>
</dbReference>
<comment type="similarity">
    <text evidence="2">Belongs to the EamA transporter family.</text>
</comment>
<protein>
    <submittedName>
        <fullName evidence="8">DME family drug/metabolite transporter</fullName>
    </submittedName>
</protein>
<dbReference type="InterPro" id="IPR000620">
    <property type="entry name" value="EamA_dom"/>
</dbReference>
<feature type="transmembrane region" description="Helical" evidence="6">
    <location>
        <begin position="283"/>
        <end position="300"/>
    </location>
</feature>
<organism evidence="8 9">
    <name type="scientific">Conexibacter arvalis</name>
    <dbReference type="NCBI Taxonomy" id="912552"/>
    <lineage>
        <taxon>Bacteria</taxon>
        <taxon>Bacillati</taxon>
        <taxon>Actinomycetota</taxon>
        <taxon>Thermoleophilia</taxon>
        <taxon>Solirubrobacterales</taxon>
        <taxon>Conexibacteraceae</taxon>
        <taxon>Conexibacter</taxon>
    </lineage>
</organism>
<feature type="transmembrane region" description="Helical" evidence="6">
    <location>
        <begin position="260"/>
        <end position="277"/>
    </location>
</feature>
<accession>A0A840ICF8</accession>
<keyword evidence="3 6" id="KW-0812">Transmembrane</keyword>
<proteinExistence type="inferred from homology"/>
<feature type="transmembrane region" description="Helical" evidence="6">
    <location>
        <begin position="143"/>
        <end position="161"/>
    </location>
</feature>
<keyword evidence="9" id="KW-1185">Reference proteome</keyword>
<keyword evidence="4 6" id="KW-1133">Transmembrane helix</keyword>
<dbReference type="Pfam" id="PF00892">
    <property type="entry name" value="EamA"/>
    <property type="match status" value="2"/>
</dbReference>
<dbReference type="GO" id="GO:0016020">
    <property type="term" value="C:membrane"/>
    <property type="evidence" value="ECO:0007669"/>
    <property type="project" value="UniProtKB-SubCell"/>
</dbReference>
<sequence length="309" mass="31164">MSTTPSRLPAGAVARTREAAPWGALLLVAGAAAYASQPTLGKIAYDHGADTVGLLTVRFGAAALLLLAALAPSLLRRERLLPRGGAGLVALATVVYVGQSYTFFESLARMDAAPTILVLYLYPLFVAAGSALVLRRPLTRRQALLLPVTLLGVALSVGVTGRVTADGVAFGLASALFYAVFFLLSKAVLDRGGEPLRMTTAVYAGTAVAYLAMALGGGAAIPHGAAGWSAVGVTVVVGTIASAVLVLLGLRRLPAPTASMLMLTEPVAAIALAAVALGEPIGALQALGAAIVVGSLLLLTRSGPARPPA</sequence>
<evidence type="ECO:0000256" key="3">
    <source>
        <dbReference type="ARBA" id="ARBA00022692"/>
    </source>
</evidence>
<gene>
    <name evidence="8" type="ORF">BDZ31_001588</name>
</gene>
<feature type="transmembrane region" description="Helical" evidence="6">
    <location>
        <begin position="227"/>
        <end position="248"/>
    </location>
</feature>